<organism evidence="1 2">
    <name type="scientific">Nocardia acididurans</name>
    <dbReference type="NCBI Taxonomy" id="2802282"/>
    <lineage>
        <taxon>Bacteria</taxon>
        <taxon>Bacillati</taxon>
        <taxon>Actinomycetota</taxon>
        <taxon>Actinomycetes</taxon>
        <taxon>Mycobacteriales</taxon>
        <taxon>Nocardiaceae</taxon>
        <taxon>Nocardia</taxon>
    </lineage>
</organism>
<dbReference type="SUPFAM" id="SSF52980">
    <property type="entry name" value="Restriction endonuclease-like"/>
    <property type="match status" value="1"/>
</dbReference>
<evidence type="ECO:0000313" key="2">
    <source>
        <dbReference type="Proteomes" id="UP000602198"/>
    </source>
</evidence>
<keyword evidence="2" id="KW-1185">Reference proteome</keyword>
<name>A0ABS1MIY4_9NOCA</name>
<dbReference type="InterPro" id="IPR011335">
    <property type="entry name" value="Restrct_endonuc-II-like"/>
</dbReference>
<dbReference type="CDD" id="cd22340">
    <property type="entry name" value="NgoMIV-like"/>
    <property type="match status" value="1"/>
</dbReference>
<comment type="caution">
    <text evidence="1">The sequence shown here is derived from an EMBL/GenBank/DDBJ whole genome shotgun (WGS) entry which is preliminary data.</text>
</comment>
<dbReference type="Gene3D" id="3.40.50.10010">
    <property type="entry name" value="Type-2 restriction enzyme NgoMIV"/>
    <property type="match status" value="1"/>
</dbReference>
<gene>
    <name evidence="1" type="ORF">JK358_37005</name>
</gene>
<dbReference type="InterPro" id="IPR037083">
    <property type="entry name" value="NgoMIV_sf"/>
</dbReference>
<dbReference type="EMBL" id="JAERRJ010000022">
    <property type="protein sequence ID" value="MBL1080010.1"/>
    <property type="molecule type" value="Genomic_DNA"/>
</dbReference>
<dbReference type="RefSeq" id="WP_201958087.1">
    <property type="nucleotide sequence ID" value="NZ_JAERRJ010000022.1"/>
</dbReference>
<proteinExistence type="predicted"/>
<dbReference type="Proteomes" id="UP000602198">
    <property type="component" value="Unassembled WGS sequence"/>
</dbReference>
<reference evidence="1 2" key="1">
    <citation type="submission" date="2021-01" db="EMBL/GenBank/DDBJ databases">
        <title>WGS of actinomycetes isolated from Thailand.</title>
        <authorList>
            <person name="Thawai C."/>
        </authorList>
    </citation>
    <scope>NUCLEOTIDE SEQUENCE [LARGE SCALE GENOMIC DNA]</scope>
    <source>
        <strain evidence="1 2">LPG 2</strain>
    </source>
</reference>
<accession>A0ABS1MIY4</accession>
<dbReference type="Pfam" id="PF09015">
    <property type="entry name" value="NgoMIV_restric"/>
    <property type="match status" value="1"/>
</dbReference>
<dbReference type="InterPro" id="IPR015105">
    <property type="entry name" value="NgoMIV"/>
</dbReference>
<sequence length="283" mass="31231">MTAPFAAELCGYRPNGNPSTSDNSDKNSIAWGHAMFGELGVPTGKPEVTGVGNAMEVAVAEHLESVRSDLVVRRSRPARVFEQYTHLDVFRQFTRSYRTPADELDSLVSDMIKLLPPEESARAAERMGAARAREKANHELVTQLMGAMPEESMLQIDITISSPVLKDRLLVGLSSKWSLRTDRAQDCISQGAKLANMRRGHMPHFAVLTMEPRPTMLKLIAYGSGSVDCVYHTALPALLSAANKLAGEGKTFGTQKELLDRMVAQRRLRSYQDLVTEVLHLPQ</sequence>
<evidence type="ECO:0000313" key="1">
    <source>
        <dbReference type="EMBL" id="MBL1080010.1"/>
    </source>
</evidence>
<protein>
    <submittedName>
        <fullName evidence="1">Type II site-specific deoxyribonuclease</fullName>
    </submittedName>
</protein>